<dbReference type="GeneID" id="87937796"/>
<dbReference type="InterPro" id="IPR036910">
    <property type="entry name" value="HMG_box_dom_sf"/>
</dbReference>
<keyword evidence="2 3" id="KW-0539">Nucleus</keyword>
<dbReference type="RefSeq" id="XP_062773503.1">
    <property type="nucleotide sequence ID" value="XM_062917452.1"/>
</dbReference>
<dbReference type="InterPro" id="IPR001660">
    <property type="entry name" value="SAM"/>
</dbReference>
<sequence length="512" mass="56199">MAQLESIFAELGIMQYVGIFLEHGFDTWETIMDIAESDLYTLGVKLGHRRKLQRRIASSRGLAPGASLVASSRVTAEGPRIEAQRPVSARSEVKIGPAVTKRKYRRHPKSDDNAPERPPSAYVLFSSKVRDETKNRNLTFTEIAKLVGENWQNLSPVEKEPYETKGSRAREKYNHDLTEYKKTAKYRQYNEYLRKFKAKQASADQAKESSKRQKLESGNCLQNKSAGATSHSLRSTGSSTKSQPGCESSLNWKQQTCSVVSVSKLQYTTAVATAILHHNPTNASTHLPTRAQFDQETLHLMSPLDSHNLEHRPAWTGSQATPEVFRMHFPPVSGISSNSNGWGSMGIPRSPETKRVGVITPPQHPDASTSSPLKHEYPYTGSAASSDSGTSNPRTPSTSSLPIQAWVFNEMPSASAFKLQTSSFPKSPTLQGQFAATLEDSREIMNGRCSPSPALFRFESSSSTRSVGSLASSHSSLHVSSQTSVGTQDRSDPKLNGLSALVRASEIVKQTT</sequence>
<keyword evidence="7" id="KW-1185">Reference proteome</keyword>
<protein>
    <submittedName>
        <fullName evidence="6">Sterile alpha motif domain, High mobility group box domain-containing protein</fullName>
    </submittedName>
</protein>
<feature type="compositionally biased region" description="Low complexity" evidence="4">
    <location>
        <begin position="380"/>
        <end position="391"/>
    </location>
</feature>
<dbReference type="GO" id="GO:0005634">
    <property type="term" value="C:nucleus"/>
    <property type="evidence" value="ECO:0007669"/>
    <property type="project" value="UniProtKB-UniRule"/>
</dbReference>
<dbReference type="PRINTS" id="PR00886">
    <property type="entry name" value="HIGHMOBLTY12"/>
</dbReference>
<evidence type="ECO:0000313" key="7">
    <source>
        <dbReference type="Proteomes" id="UP001322277"/>
    </source>
</evidence>
<feature type="region of interest" description="Disordered" evidence="4">
    <location>
        <begin position="199"/>
        <end position="249"/>
    </location>
</feature>
<name>A0AAX4HYT7_9PEZI</name>
<feature type="region of interest" description="Disordered" evidence="4">
    <location>
        <begin position="77"/>
        <end position="120"/>
    </location>
</feature>
<dbReference type="Pfam" id="PF00536">
    <property type="entry name" value="SAM_1"/>
    <property type="match status" value="1"/>
</dbReference>
<dbReference type="SUPFAM" id="SSF47095">
    <property type="entry name" value="HMG-box"/>
    <property type="match status" value="1"/>
</dbReference>
<dbReference type="PANTHER" id="PTHR46040:SF3">
    <property type="entry name" value="HIGH MOBILITY GROUP PROTEIN 2"/>
    <property type="match status" value="1"/>
</dbReference>
<dbReference type="PANTHER" id="PTHR46040">
    <property type="entry name" value="HIGH MOBILITY GROUP PROTEIN 2"/>
    <property type="match status" value="1"/>
</dbReference>
<organism evidence="6 7">
    <name type="scientific">Colletotrichum destructivum</name>
    <dbReference type="NCBI Taxonomy" id="34406"/>
    <lineage>
        <taxon>Eukaryota</taxon>
        <taxon>Fungi</taxon>
        <taxon>Dikarya</taxon>
        <taxon>Ascomycota</taxon>
        <taxon>Pezizomycotina</taxon>
        <taxon>Sordariomycetes</taxon>
        <taxon>Hypocreomycetidae</taxon>
        <taxon>Glomerellales</taxon>
        <taxon>Glomerellaceae</taxon>
        <taxon>Colletotrichum</taxon>
        <taxon>Colletotrichum destructivum species complex</taxon>
    </lineage>
</organism>
<dbReference type="SUPFAM" id="SSF47769">
    <property type="entry name" value="SAM/Pointed domain"/>
    <property type="match status" value="1"/>
</dbReference>
<dbReference type="Proteomes" id="UP001322277">
    <property type="component" value="Chromosome 1"/>
</dbReference>
<dbReference type="GO" id="GO:0003677">
    <property type="term" value="F:DNA binding"/>
    <property type="evidence" value="ECO:0007669"/>
    <property type="project" value="UniProtKB-UniRule"/>
</dbReference>
<evidence type="ECO:0000256" key="1">
    <source>
        <dbReference type="ARBA" id="ARBA00023125"/>
    </source>
</evidence>
<dbReference type="AlphaFoldDB" id="A0AAX4HYT7"/>
<dbReference type="SMART" id="SM00398">
    <property type="entry name" value="HMG"/>
    <property type="match status" value="1"/>
</dbReference>
<dbReference type="Gene3D" id="1.10.150.50">
    <property type="entry name" value="Transcription Factor, Ets-1"/>
    <property type="match status" value="1"/>
</dbReference>
<dbReference type="EMBL" id="CP137305">
    <property type="protein sequence ID" value="WQF76279.1"/>
    <property type="molecule type" value="Genomic_DNA"/>
</dbReference>
<feature type="region of interest" description="Disordered" evidence="4">
    <location>
        <begin position="467"/>
        <end position="496"/>
    </location>
</feature>
<evidence type="ECO:0000256" key="2">
    <source>
        <dbReference type="ARBA" id="ARBA00023242"/>
    </source>
</evidence>
<feature type="compositionally biased region" description="Basic and acidic residues" evidence="4">
    <location>
        <begin position="205"/>
        <end position="215"/>
    </location>
</feature>
<feature type="compositionally biased region" description="Low complexity" evidence="4">
    <location>
        <begin position="467"/>
        <end position="486"/>
    </location>
</feature>
<keyword evidence="1 3" id="KW-0238">DNA-binding</keyword>
<evidence type="ECO:0000259" key="5">
    <source>
        <dbReference type="PROSITE" id="PS50118"/>
    </source>
</evidence>
<dbReference type="Gene3D" id="1.10.30.10">
    <property type="entry name" value="High mobility group box domain"/>
    <property type="match status" value="1"/>
</dbReference>
<dbReference type="InterPro" id="IPR013761">
    <property type="entry name" value="SAM/pointed_sf"/>
</dbReference>
<dbReference type="InterPro" id="IPR051965">
    <property type="entry name" value="ChromReg_NeuronalGeneExpr"/>
</dbReference>
<accession>A0AAX4HYT7</accession>
<proteinExistence type="predicted"/>
<dbReference type="InterPro" id="IPR009071">
    <property type="entry name" value="HMG_box_dom"/>
</dbReference>
<feature type="compositionally biased region" description="Polar residues" evidence="4">
    <location>
        <begin position="219"/>
        <end position="249"/>
    </location>
</feature>
<dbReference type="KEGG" id="cdet:87937796"/>
<reference evidence="7" key="1">
    <citation type="journal article" date="2023" name="bioRxiv">
        <title>Complete genome of the Medicago anthracnose fungus, Colletotrichum destructivum, reveals a mini-chromosome-like region within a core chromosome.</title>
        <authorList>
            <person name="Lapalu N."/>
            <person name="Simon A."/>
            <person name="Lu A."/>
            <person name="Plaumann P.-L."/>
            <person name="Amselem J."/>
            <person name="Pigne S."/>
            <person name="Auger A."/>
            <person name="Koch C."/>
            <person name="Dallery J.-F."/>
            <person name="O'Connell R.J."/>
        </authorList>
    </citation>
    <scope>NUCLEOTIDE SEQUENCE [LARGE SCALE GENOMIC DNA]</scope>
    <source>
        <strain evidence="7">CBS 520.97</strain>
    </source>
</reference>
<evidence type="ECO:0000256" key="4">
    <source>
        <dbReference type="SAM" id="MobiDB-lite"/>
    </source>
</evidence>
<dbReference type="GO" id="GO:0010468">
    <property type="term" value="P:regulation of gene expression"/>
    <property type="evidence" value="ECO:0007669"/>
    <property type="project" value="TreeGrafter"/>
</dbReference>
<evidence type="ECO:0000256" key="3">
    <source>
        <dbReference type="PROSITE-ProRule" id="PRU00267"/>
    </source>
</evidence>
<gene>
    <name evidence="6" type="ORF">CDEST_01293</name>
</gene>
<feature type="domain" description="HMG box" evidence="5">
    <location>
        <begin position="115"/>
        <end position="181"/>
    </location>
</feature>
<feature type="DNA-binding region" description="HMG box" evidence="3">
    <location>
        <begin position="115"/>
        <end position="181"/>
    </location>
</feature>
<evidence type="ECO:0000313" key="6">
    <source>
        <dbReference type="EMBL" id="WQF76279.1"/>
    </source>
</evidence>
<dbReference type="Pfam" id="PF00505">
    <property type="entry name" value="HMG_box"/>
    <property type="match status" value="1"/>
</dbReference>
<dbReference type="PROSITE" id="PS50118">
    <property type="entry name" value="HMG_BOX_2"/>
    <property type="match status" value="1"/>
</dbReference>
<feature type="region of interest" description="Disordered" evidence="4">
    <location>
        <begin position="350"/>
        <end position="399"/>
    </location>
</feature>